<sequence length="104" mass="11435">MKFKTIVISKAPDAEPEKHRALVETGKMKLWVQVVKTSDQAYELVRTLVAEEGLHSVLLCPGFSHLEVARMQEVAGPSVSVSVARGDGPGNRVIAEVFRQVGWH</sequence>
<organism evidence="1 2">
    <name type="scientific">Candidatus Saccharicenans subterraneus</name>
    <dbReference type="NCBI Taxonomy" id="2508984"/>
    <lineage>
        <taxon>Bacteria</taxon>
        <taxon>Candidatus Aminicenantota</taxon>
        <taxon>Candidatus Aminicenantia</taxon>
        <taxon>Candidatus Aminicenantales</taxon>
        <taxon>Candidatus Saccharicenantaceae</taxon>
        <taxon>Candidatus Saccharicenans</taxon>
    </lineage>
</organism>
<dbReference type="Proteomes" id="UP000257323">
    <property type="component" value="Unassembled WGS sequence"/>
</dbReference>
<dbReference type="EMBL" id="QUAH01000006">
    <property type="protein sequence ID" value="RFT15839.1"/>
    <property type="molecule type" value="Genomic_DNA"/>
</dbReference>
<protein>
    <submittedName>
        <fullName evidence="1">Uncharacterized protein</fullName>
    </submittedName>
</protein>
<accession>A0A3E2BM53</accession>
<dbReference type="AlphaFoldDB" id="A0A3E2BM53"/>
<comment type="caution">
    <text evidence="1">The sequence shown here is derived from an EMBL/GenBank/DDBJ whole genome shotgun (WGS) entry which is preliminary data.</text>
</comment>
<reference evidence="1 2" key="1">
    <citation type="submission" date="2018-08" db="EMBL/GenBank/DDBJ databases">
        <title>Genome analysis of the thermophilic bacterium of the candidate phylum Aminicenantes from deep subsurface aquifer revealed its physiology and ecological role.</title>
        <authorList>
            <person name="Kadnikov V.V."/>
            <person name="Mardanov A.V."/>
            <person name="Beletsky A.V."/>
            <person name="Karnachuk O.V."/>
            <person name="Ravin N.V."/>
        </authorList>
    </citation>
    <scope>NUCLEOTIDE SEQUENCE [LARGE SCALE GENOMIC DNA]</scope>
    <source>
        <strain evidence="1">BY38</strain>
    </source>
</reference>
<gene>
    <name evidence="1" type="ORF">OP8BY_2237</name>
</gene>
<name>A0A3E2BM53_9BACT</name>
<dbReference type="Pfam" id="PF20116">
    <property type="entry name" value="DUF6506"/>
    <property type="match status" value="1"/>
</dbReference>
<dbReference type="InterPro" id="IPR045441">
    <property type="entry name" value="DUF6506"/>
</dbReference>
<proteinExistence type="predicted"/>
<evidence type="ECO:0000313" key="2">
    <source>
        <dbReference type="Proteomes" id="UP000257323"/>
    </source>
</evidence>
<evidence type="ECO:0000313" key="1">
    <source>
        <dbReference type="EMBL" id="RFT15839.1"/>
    </source>
</evidence>